<feature type="region of interest" description="Disordered" evidence="1">
    <location>
        <begin position="1"/>
        <end position="46"/>
    </location>
</feature>
<feature type="compositionally biased region" description="Polar residues" evidence="1">
    <location>
        <begin position="33"/>
        <end position="46"/>
    </location>
</feature>
<dbReference type="AlphaFoldDB" id="A0A5S6QHG7"/>
<protein>
    <submittedName>
        <fullName evidence="3">Uncharacterized protein</fullName>
    </submittedName>
</protein>
<feature type="compositionally biased region" description="Basic and acidic residues" evidence="1">
    <location>
        <begin position="18"/>
        <end position="28"/>
    </location>
</feature>
<feature type="region of interest" description="Disordered" evidence="1">
    <location>
        <begin position="223"/>
        <end position="250"/>
    </location>
</feature>
<name>A0A5S6QHG7_TRIMR</name>
<evidence type="ECO:0000256" key="1">
    <source>
        <dbReference type="SAM" id="MobiDB-lite"/>
    </source>
</evidence>
<sequence length="448" mass="50110">MRDGKKNEIVQTDSLETELAKSEDKRSVLENGASKSSEANLKGTSEASLPEQIAILKKEHCAVSRSRFEFIRNQVAAQLNVILRENVRRANKAERIDRTDEKRQTRSAKLNELRKQWMNDVPKNAGQAESVHPSAQWHEWAKNGKILHPNLRIQTDITENTILASFTLRNFVLNESNRTDQWTSESARGKCYSNVRYGEKNTKPIESSCKEIEMLKRMEGGGKEGAVGNCSSGSTKMKLTEMSEPRWTSENAQLERKQYIDATIHKMETVKSADSFFTEYSAMTKSMLAGIEPLRADLKAHREVHAVGLKAERCCMENVIGNREAAGPPPSVLNQTQREISTVKVCESAKEPTVVDSLSRTAGAERLGEQNCLNESEKNVPNESTKCPIAERHNKSGKTEQGITGIFRARMICLPYDQPDCVLYLPVRSPMGSQIGQSNGSMSESRMT</sequence>
<evidence type="ECO:0000313" key="2">
    <source>
        <dbReference type="Proteomes" id="UP000046395"/>
    </source>
</evidence>
<keyword evidence="2" id="KW-1185">Reference proteome</keyword>
<evidence type="ECO:0000313" key="3">
    <source>
        <dbReference type="WBParaSite" id="TMUE_2000006629.1"/>
    </source>
</evidence>
<dbReference type="Proteomes" id="UP000046395">
    <property type="component" value="Unassembled WGS sequence"/>
</dbReference>
<dbReference type="WBParaSite" id="TMUE_2000006629.1">
    <property type="protein sequence ID" value="TMUE_2000006629.1"/>
    <property type="gene ID" value="WBGene00299664"/>
</dbReference>
<reference evidence="3" key="1">
    <citation type="submission" date="2019-12" db="UniProtKB">
        <authorList>
            <consortium name="WormBaseParasite"/>
        </authorList>
    </citation>
    <scope>IDENTIFICATION</scope>
</reference>
<organism evidence="2 3">
    <name type="scientific">Trichuris muris</name>
    <name type="common">Mouse whipworm</name>
    <dbReference type="NCBI Taxonomy" id="70415"/>
    <lineage>
        <taxon>Eukaryota</taxon>
        <taxon>Metazoa</taxon>
        <taxon>Ecdysozoa</taxon>
        <taxon>Nematoda</taxon>
        <taxon>Enoplea</taxon>
        <taxon>Dorylaimia</taxon>
        <taxon>Trichinellida</taxon>
        <taxon>Trichuridae</taxon>
        <taxon>Trichuris</taxon>
    </lineage>
</organism>
<accession>A0A5S6QHG7</accession>
<proteinExistence type="predicted"/>